<dbReference type="Pfam" id="PF11951">
    <property type="entry name" value="Fungal_trans_2"/>
    <property type="match status" value="1"/>
</dbReference>
<dbReference type="CDD" id="cd00067">
    <property type="entry name" value="GAL4"/>
    <property type="match status" value="1"/>
</dbReference>
<evidence type="ECO:0000313" key="2">
    <source>
        <dbReference type="EMBL" id="KIN03117.1"/>
    </source>
</evidence>
<evidence type="ECO:0000313" key="3">
    <source>
        <dbReference type="Proteomes" id="UP000054321"/>
    </source>
</evidence>
<dbReference type="PANTHER" id="PTHR38111:SF2">
    <property type="entry name" value="FINGER DOMAIN PROTEIN, PUTATIVE (AFU_ORTHOLOGUE AFUA_1G01560)-RELATED"/>
    <property type="match status" value="1"/>
</dbReference>
<dbReference type="GO" id="GO:0000981">
    <property type="term" value="F:DNA-binding transcription factor activity, RNA polymerase II-specific"/>
    <property type="evidence" value="ECO:0007669"/>
    <property type="project" value="InterPro"/>
</dbReference>
<accession>A0A0C3HLD9</accession>
<sequence length="461" mass="51710">MELGPLRQAGGRRTRKCDTCRERKVKCVVIISCQPRRGHSRQLADMKGSGTPQERNSCNPLVPVGPHTEFSIHRFPIDWAANFKEHFLLRLCSNMCSSQGMIRLLSGIIDKDVPDGSLQHSCINALTAGYYSTRASGYHARDEGICSYSKALRGVRYAVALHPRQLETSTLIMSIMCLCLYENILVTEPRSWAQHYVAISHLIEMQGPDHYQTRRNRDILMAFRYTIIVCAGTHRHPCFLAEERWKAVIKPLGAEQYDEFDSVLNIAVDIPGLLCDLDALKVGVLSDEVERHTLALRTEEMLRTLQGWREASIPFVSANDNPQTYSLQTAAAITFHHMLLLLVEELCYLLGIPWLPPASLSSRATPGLISASATSGRKERRHVLGSEILRLAKLSIRSDTAIYGVLTFIMSLHVAHDNLIQASPEMAAIEHLMNTVIAEQHGFYMAQQHSGMYKAFEDVSL</sequence>
<keyword evidence="1" id="KW-0539">Nucleus</keyword>
<dbReference type="PANTHER" id="PTHR38111">
    <property type="entry name" value="ZN(2)-C6 FUNGAL-TYPE DOMAIN-CONTAINING PROTEIN-RELATED"/>
    <property type="match status" value="1"/>
</dbReference>
<evidence type="ECO:0008006" key="4">
    <source>
        <dbReference type="Google" id="ProtNLM"/>
    </source>
</evidence>
<dbReference type="InterPro" id="IPR001138">
    <property type="entry name" value="Zn2Cys6_DnaBD"/>
</dbReference>
<dbReference type="InParanoid" id="A0A0C3HLD9"/>
<dbReference type="Proteomes" id="UP000054321">
    <property type="component" value="Unassembled WGS sequence"/>
</dbReference>
<reference evidence="3" key="2">
    <citation type="submission" date="2015-01" db="EMBL/GenBank/DDBJ databases">
        <title>Evolutionary Origins and Diversification of the Mycorrhizal Mutualists.</title>
        <authorList>
            <consortium name="DOE Joint Genome Institute"/>
            <consortium name="Mycorrhizal Genomics Consortium"/>
            <person name="Kohler A."/>
            <person name="Kuo A."/>
            <person name="Nagy L.G."/>
            <person name="Floudas D."/>
            <person name="Copeland A."/>
            <person name="Barry K.W."/>
            <person name="Cichocki N."/>
            <person name="Veneault-Fourrey C."/>
            <person name="LaButti K."/>
            <person name="Lindquist E.A."/>
            <person name="Lipzen A."/>
            <person name="Lundell T."/>
            <person name="Morin E."/>
            <person name="Murat C."/>
            <person name="Riley R."/>
            <person name="Ohm R."/>
            <person name="Sun H."/>
            <person name="Tunlid A."/>
            <person name="Henrissat B."/>
            <person name="Grigoriev I.V."/>
            <person name="Hibbett D.S."/>
            <person name="Martin F."/>
        </authorList>
    </citation>
    <scope>NUCLEOTIDE SEQUENCE [LARGE SCALE GENOMIC DNA]</scope>
    <source>
        <strain evidence="3">Zn</strain>
    </source>
</reference>
<reference evidence="2 3" key="1">
    <citation type="submission" date="2014-04" db="EMBL/GenBank/DDBJ databases">
        <authorList>
            <consortium name="DOE Joint Genome Institute"/>
            <person name="Kuo A."/>
            <person name="Martino E."/>
            <person name="Perotto S."/>
            <person name="Kohler A."/>
            <person name="Nagy L.G."/>
            <person name="Floudas D."/>
            <person name="Copeland A."/>
            <person name="Barry K.W."/>
            <person name="Cichocki N."/>
            <person name="Veneault-Fourrey C."/>
            <person name="LaButti K."/>
            <person name="Lindquist E.A."/>
            <person name="Lipzen A."/>
            <person name="Lundell T."/>
            <person name="Morin E."/>
            <person name="Murat C."/>
            <person name="Sun H."/>
            <person name="Tunlid A."/>
            <person name="Henrissat B."/>
            <person name="Grigoriev I.V."/>
            <person name="Hibbett D.S."/>
            <person name="Martin F."/>
            <person name="Nordberg H.P."/>
            <person name="Cantor M.N."/>
            <person name="Hua S.X."/>
        </authorList>
    </citation>
    <scope>NUCLEOTIDE SEQUENCE [LARGE SCALE GENOMIC DNA]</scope>
    <source>
        <strain evidence="2 3">Zn</strain>
    </source>
</reference>
<proteinExistence type="predicted"/>
<dbReference type="STRING" id="913774.A0A0C3HLD9"/>
<dbReference type="OrthoDB" id="4494170at2759"/>
<evidence type="ECO:0000256" key="1">
    <source>
        <dbReference type="ARBA" id="ARBA00023242"/>
    </source>
</evidence>
<dbReference type="HOGENOM" id="CLU_021599_5_0_1"/>
<dbReference type="GO" id="GO:0008270">
    <property type="term" value="F:zinc ion binding"/>
    <property type="evidence" value="ECO:0007669"/>
    <property type="project" value="InterPro"/>
</dbReference>
<dbReference type="EMBL" id="KN832874">
    <property type="protein sequence ID" value="KIN03117.1"/>
    <property type="molecule type" value="Genomic_DNA"/>
</dbReference>
<organism evidence="2 3">
    <name type="scientific">Oidiodendron maius (strain Zn)</name>
    <dbReference type="NCBI Taxonomy" id="913774"/>
    <lineage>
        <taxon>Eukaryota</taxon>
        <taxon>Fungi</taxon>
        <taxon>Dikarya</taxon>
        <taxon>Ascomycota</taxon>
        <taxon>Pezizomycotina</taxon>
        <taxon>Leotiomycetes</taxon>
        <taxon>Leotiomycetes incertae sedis</taxon>
        <taxon>Myxotrichaceae</taxon>
        <taxon>Oidiodendron</taxon>
    </lineage>
</organism>
<gene>
    <name evidence="2" type="ORF">OIDMADRAFT_144180</name>
</gene>
<name>A0A0C3HLD9_OIDMZ</name>
<dbReference type="InterPro" id="IPR053178">
    <property type="entry name" value="Osmoadaptation_assoc"/>
</dbReference>
<dbReference type="AlphaFoldDB" id="A0A0C3HLD9"/>
<keyword evidence="3" id="KW-1185">Reference proteome</keyword>
<protein>
    <recommendedName>
        <fullName evidence="4">Zn(2)-C6 fungal-type domain-containing protein</fullName>
    </recommendedName>
</protein>
<dbReference type="InterPro" id="IPR021858">
    <property type="entry name" value="Fun_TF"/>
</dbReference>